<keyword evidence="10" id="KW-0175">Coiled coil</keyword>
<evidence type="ECO:0000256" key="7">
    <source>
        <dbReference type="ARBA" id="ARBA00022786"/>
    </source>
</evidence>
<dbReference type="InterPro" id="IPR017907">
    <property type="entry name" value="Znf_RING_CS"/>
</dbReference>
<dbReference type="InterPro" id="IPR031127">
    <property type="entry name" value="E3_UB_ligase_RBR"/>
</dbReference>
<keyword evidence="6 9" id="KW-0863">Zinc-finger</keyword>
<dbReference type="VEuPathDB" id="FungiDB:ASPZODRAFT_1955502"/>
<feature type="coiled-coil region" evidence="10">
    <location>
        <begin position="618"/>
        <end position="645"/>
    </location>
</feature>
<dbReference type="PROSITE" id="PS50089">
    <property type="entry name" value="ZF_RING_2"/>
    <property type="match status" value="1"/>
</dbReference>
<dbReference type="EC" id="2.3.2.31" evidence="2"/>
<dbReference type="InterPro" id="IPR002867">
    <property type="entry name" value="IBR_dom"/>
</dbReference>
<evidence type="ECO:0000256" key="6">
    <source>
        <dbReference type="ARBA" id="ARBA00022771"/>
    </source>
</evidence>
<organism evidence="13 14">
    <name type="scientific">Penicilliopsis zonata CBS 506.65</name>
    <dbReference type="NCBI Taxonomy" id="1073090"/>
    <lineage>
        <taxon>Eukaryota</taxon>
        <taxon>Fungi</taxon>
        <taxon>Dikarya</taxon>
        <taxon>Ascomycota</taxon>
        <taxon>Pezizomycotina</taxon>
        <taxon>Eurotiomycetes</taxon>
        <taxon>Eurotiomycetidae</taxon>
        <taxon>Eurotiales</taxon>
        <taxon>Aspergillaceae</taxon>
        <taxon>Penicilliopsis</taxon>
    </lineage>
</organism>
<feature type="domain" description="RING-type" evidence="12">
    <location>
        <begin position="160"/>
        <end position="355"/>
    </location>
</feature>
<dbReference type="GeneID" id="34613885"/>
<feature type="coiled-coil region" evidence="10">
    <location>
        <begin position="394"/>
        <end position="428"/>
    </location>
</feature>
<evidence type="ECO:0000256" key="9">
    <source>
        <dbReference type="PROSITE-ProRule" id="PRU00175"/>
    </source>
</evidence>
<dbReference type="PROSITE" id="PS51873">
    <property type="entry name" value="TRIAD"/>
    <property type="match status" value="1"/>
</dbReference>
<dbReference type="GO" id="GO:0008270">
    <property type="term" value="F:zinc ion binding"/>
    <property type="evidence" value="ECO:0007669"/>
    <property type="project" value="UniProtKB-KW"/>
</dbReference>
<dbReference type="STRING" id="1073090.A0A1L9SGG7"/>
<evidence type="ECO:0000256" key="3">
    <source>
        <dbReference type="ARBA" id="ARBA00022679"/>
    </source>
</evidence>
<dbReference type="EMBL" id="KV878342">
    <property type="protein sequence ID" value="OJJ46365.1"/>
    <property type="molecule type" value="Genomic_DNA"/>
</dbReference>
<comment type="catalytic activity">
    <reaction evidence="1">
        <text>[E2 ubiquitin-conjugating enzyme]-S-ubiquitinyl-L-cysteine + [acceptor protein]-L-lysine = [E2 ubiquitin-conjugating enzyme]-L-cysteine + [acceptor protein]-N(6)-ubiquitinyl-L-lysine.</text>
        <dbReference type="EC" id="2.3.2.31"/>
    </reaction>
</comment>
<keyword evidence="4" id="KW-0479">Metal-binding</keyword>
<dbReference type="InterPro" id="IPR044066">
    <property type="entry name" value="TRIAD_supradom"/>
</dbReference>
<keyword evidence="7" id="KW-0833">Ubl conjugation pathway</keyword>
<gene>
    <name evidence="13" type="ORF">ASPZODRAFT_1955502</name>
</gene>
<reference evidence="14" key="1">
    <citation type="journal article" date="2017" name="Genome Biol.">
        <title>Comparative genomics reveals high biological diversity and specific adaptations in the industrially and medically important fungal genus Aspergillus.</title>
        <authorList>
            <person name="de Vries R.P."/>
            <person name="Riley R."/>
            <person name="Wiebenga A."/>
            <person name="Aguilar-Osorio G."/>
            <person name="Amillis S."/>
            <person name="Uchima C.A."/>
            <person name="Anderluh G."/>
            <person name="Asadollahi M."/>
            <person name="Askin M."/>
            <person name="Barry K."/>
            <person name="Battaglia E."/>
            <person name="Bayram O."/>
            <person name="Benocci T."/>
            <person name="Braus-Stromeyer S.A."/>
            <person name="Caldana C."/>
            <person name="Canovas D."/>
            <person name="Cerqueira G.C."/>
            <person name="Chen F."/>
            <person name="Chen W."/>
            <person name="Choi C."/>
            <person name="Clum A."/>
            <person name="Dos Santos R.A."/>
            <person name="Damasio A.R."/>
            <person name="Diallinas G."/>
            <person name="Emri T."/>
            <person name="Fekete E."/>
            <person name="Flipphi M."/>
            <person name="Freyberg S."/>
            <person name="Gallo A."/>
            <person name="Gournas C."/>
            <person name="Habgood R."/>
            <person name="Hainaut M."/>
            <person name="Harispe M.L."/>
            <person name="Henrissat B."/>
            <person name="Hilden K.S."/>
            <person name="Hope R."/>
            <person name="Hossain A."/>
            <person name="Karabika E."/>
            <person name="Karaffa L."/>
            <person name="Karanyi Z."/>
            <person name="Krasevec N."/>
            <person name="Kuo A."/>
            <person name="Kusch H."/>
            <person name="LaButti K."/>
            <person name="Lagendijk E.L."/>
            <person name="Lapidus A."/>
            <person name="Levasseur A."/>
            <person name="Lindquist E."/>
            <person name="Lipzen A."/>
            <person name="Logrieco A.F."/>
            <person name="MacCabe A."/>
            <person name="Maekelae M.R."/>
            <person name="Malavazi I."/>
            <person name="Melin P."/>
            <person name="Meyer V."/>
            <person name="Mielnichuk N."/>
            <person name="Miskei M."/>
            <person name="Molnar A.P."/>
            <person name="Mule G."/>
            <person name="Ngan C.Y."/>
            <person name="Orejas M."/>
            <person name="Orosz E."/>
            <person name="Ouedraogo J.P."/>
            <person name="Overkamp K.M."/>
            <person name="Park H.-S."/>
            <person name="Perrone G."/>
            <person name="Piumi F."/>
            <person name="Punt P.J."/>
            <person name="Ram A.F."/>
            <person name="Ramon A."/>
            <person name="Rauscher S."/>
            <person name="Record E."/>
            <person name="Riano-Pachon D.M."/>
            <person name="Robert V."/>
            <person name="Roehrig J."/>
            <person name="Ruller R."/>
            <person name="Salamov A."/>
            <person name="Salih N.S."/>
            <person name="Samson R.A."/>
            <person name="Sandor E."/>
            <person name="Sanguinetti M."/>
            <person name="Schuetze T."/>
            <person name="Sepcic K."/>
            <person name="Shelest E."/>
            <person name="Sherlock G."/>
            <person name="Sophianopoulou V."/>
            <person name="Squina F.M."/>
            <person name="Sun H."/>
            <person name="Susca A."/>
            <person name="Todd R.B."/>
            <person name="Tsang A."/>
            <person name="Unkles S.E."/>
            <person name="van de Wiele N."/>
            <person name="van Rossen-Uffink D."/>
            <person name="Oliveira J.V."/>
            <person name="Vesth T.C."/>
            <person name="Visser J."/>
            <person name="Yu J.-H."/>
            <person name="Zhou M."/>
            <person name="Andersen M.R."/>
            <person name="Archer D.B."/>
            <person name="Baker S.E."/>
            <person name="Benoit I."/>
            <person name="Brakhage A.A."/>
            <person name="Braus G.H."/>
            <person name="Fischer R."/>
            <person name="Frisvad J.C."/>
            <person name="Goldman G.H."/>
            <person name="Houbraken J."/>
            <person name="Oakley B."/>
            <person name="Pocsi I."/>
            <person name="Scazzocchio C."/>
            <person name="Seiboth B."/>
            <person name="vanKuyk P.A."/>
            <person name="Wortman J."/>
            <person name="Dyer P.S."/>
            <person name="Grigoriev I.V."/>
        </authorList>
    </citation>
    <scope>NUCLEOTIDE SEQUENCE [LARGE SCALE GENOMIC DNA]</scope>
    <source>
        <strain evidence="14">CBS 506.65</strain>
    </source>
</reference>
<evidence type="ECO:0000259" key="12">
    <source>
        <dbReference type="PROSITE" id="PS51873"/>
    </source>
</evidence>
<protein>
    <recommendedName>
        <fullName evidence="2">RBR-type E3 ubiquitin transferase</fullName>
        <ecNumber evidence="2">2.3.2.31</ecNumber>
    </recommendedName>
</protein>
<evidence type="ECO:0000259" key="11">
    <source>
        <dbReference type="PROSITE" id="PS50089"/>
    </source>
</evidence>
<evidence type="ECO:0000256" key="10">
    <source>
        <dbReference type="SAM" id="Coils"/>
    </source>
</evidence>
<evidence type="ECO:0000256" key="1">
    <source>
        <dbReference type="ARBA" id="ARBA00001798"/>
    </source>
</evidence>
<dbReference type="InterPro" id="IPR013083">
    <property type="entry name" value="Znf_RING/FYVE/PHD"/>
</dbReference>
<dbReference type="Gene3D" id="1.20.120.1750">
    <property type="match status" value="1"/>
</dbReference>
<evidence type="ECO:0000256" key="5">
    <source>
        <dbReference type="ARBA" id="ARBA00022737"/>
    </source>
</evidence>
<keyword evidence="8" id="KW-0862">Zinc</keyword>
<dbReference type="Gene3D" id="3.30.40.10">
    <property type="entry name" value="Zinc/RING finger domain, C3HC4 (zinc finger)"/>
    <property type="match status" value="1"/>
</dbReference>
<evidence type="ECO:0000256" key="4">
    <source>
        <dbReference type="ARBA" id="ARBA00022723"/>
    </source>
</evidence>
<evidence type="ECO:0000256" key="8">
    <source>
        <dbReference type="ARBA" id="ARBA00022833"/>
    </source>
</evidence>
<dbReference type="Proteomes" id="UP000184188">
    <property type="component" value="Unassembled WGS sequence"/>
</dbReference>
<accession>A0A1L9SGG7</accession>
<dbReference type="InterPro" id="IPR001841">
    <property type="entry name" value="Znf_RING"/>
</dbReference>
<evidence type="ECO:0000256" key="2">
    <source>
        <dbReference type="ARBA" id="ARBA00012251"/>
    </source>
</evidence>
<sequence>MTSVLLEVDYPMVEMESTLSGSSSSSTSTYGNGLLEWPELLPGYAPQDIPDAVEEQWLQHSCPPELKTLSIKLPSVVAEIVRRSGAVETYLPALEGDSVNFQEEVLEQDEDHSTLHRPDSSLPRSSVHQVALSEPPICRSTSRSLNLRLRSLFQRSCSQKRGECVSCFTELRVKRLVLLSCGHSYCKDCLARMALMATRDESLFPPRCCFQEIPMKKMVTYLSSKEKKQYMSRIREYAVSVANRWYCPSPQCGQWIPLKDIKEGSNSQRCPHCRVSICSRCRGISHGQKQCSYDTGLLAVLDEARNQQWQRCWGCRSVVERTYGCLHITCRCGAEFCYKCGARWGERMQPCSCDDTPAENINLIHNDLPAAGDTDDDEAQITAAIAAVGYLQRRDAMETEEAEEAARREQLSRENARIQEEAAARAREFQRLESIDERMTLLQRYLFEINKLQQTTMIDRQKEEVVSLLAEQQSYMERFESDRNALIDRTQKNHEHRVEKAKSVQVKEAARLNAIHIEQEIKLILNLPSYFHNQPDAEKRSLAVLERLRERQKTTKAQLEKAHDEAVVALEERGRVERVALETSLKSRSEVEQEQAKTARSFMIQHLAYDRYWFNEAVKKRQELLERYRLEMIESERQIEELDFEEASSGRPVDSSDSDFIDLTHLFLHTIL</sequence>
<evidence type="ECO:0000313" key="14">
    <source>
        <dbReference type="Proteomes" id="UP000184188"/>
    </source>
</evidence>
<dbReference type="PANTHER" id="PTHR11685">
    <property type="entry name" value="RBR FAMILY RING FINGER AND IBR DOMAIN-CONTAINING"/>
    <property type="match status" value="1"/>
</dbReference>
<dbReference type="GO" id="GO:0061630">
    <property type="term" value="F:ubiquitin protein ligase activity"/>
    <property type="evidence" value="ECO:0007669"/>
    <property type="project" value="UniProtKB-EC"/>
</dbReference>
<dbReference type="CDD" id="cd22584">
    <property type="entry name" value="Rcat_RBR_unk"/>
    <property type="match status" value="1"/>
</dbReference>
<dbReference type="GO" id="GO:0016567">
    <property type="term" value="P:protein ubiquitination"/>
    <property type="evidence" value="ECO:0007669"/>
    <property type="project" value="InterPro"/>
</dbReference>
<dbReference type="PROSITE" id="PS00518">
    <property type="entry name" value="ZF_RING_1"/>
    <property type="match status" value="1"/>
</dbReference>
<name>A0A1L9SGG7_9EURO</name>
<keyword evidence="14" id="KW-1185">Reference proteome</keyword>
<keyword evidence="5" id="KW-0677">Repeat</keyword>
<feature type="domain" description="RING-type" evidence="11">
    <location>
        <begin position="164"/>
        <end position="208"/>
    </location>
</feature>
<dbReference type="RefSeq" id="XP_022580875.1">
    <property type="nucleotide sequence ID" value="XM_022727421.1"/>
</dbReference>
<dbReference type="AlphaFoldDB" id="A0A1L9SGG7"/>
<evidence type="ECO:0000313" key="13">
    <source>
        <dbReference type="EMBL" id="OJJ46365.1"/>
    </source>
</evidence>
<dbReference type="Pfam" id="PF01485">
    <property type="entry name" value="IBR"/>
    <property type="match status" value="2"/>
</dbReference>
<keyword evidence="3" id="KW-0808">Transferase</keyword>
<dbReference type="CDD" id="cd20335">
    <property type="entry name" value="BRcat_RBR"/>
    <property type="match status" value="1"/>
</dbReference>
<dbReference type="OrthoDB" id="9977870at2759"/>
<dbReference type="SUPFAM" id="SSF57850">
    <property type="entry name" value="RING/U-box"/>
    <property type="match status" value="3"/>
</dbReference>
<proteinExistence type="predicted"/>